<dbReference type="KEGG" id="tot:TOT_010001168"/>
<proteinExistence type="predicted"/>
<organism evidence="1 2">
    <name type="scientific">Theileria orientalis strain Shintoku</name>
    <dbReference type="NCBI Taxonomy" id="869250"/>
    <lineage>
        <taxon>Eukaryota</taxon>
        <taxon>Sar</taxon>
        <taxon>Alveolata</taxon>
        <taxon>Apicomplexa</taxon>
        <taxon>Aconoidasida</taxon>
        <taxon>Piroplasmida</taxon>
        <taxon>Theileriidae</taxon>
        <taxon>Theileria</taxon>
    </lineage>
</organism>
<sequence length="60" mass="6909">MVCGPTHVIKIVYYVRIGSAERAKLCEQTSDDSITHNTLRSKPVQFYKYSYFCEATESRS</sequence>
<name>J4DNX4_THEOR</name>
<evidence type="ECO:0000313" key="2">
    <source>
        <dbReference type="Proteomes" id="UP000003786"/>
    </source>
</evidence>
<gene>
    <name evidence="1" type="ORF">TOT_010001168</name>
</gene>
<dbReference type="RefSeq" id="XP_009690015.1">
    <property type="nucleotide sequence ID" value="XM_009691720.1"/>
</dbReference>
<dbReference type="Proteomes" id="UP000003786">
    <property type="component" value="Chromosome 1"/>
</dbReference>
<keyword evidence="2" id="KW-1185">Reference proteome</keyword>
<reference evidence="1 2" key="1">
    <citation type="journal article" date="2012" name="MBio">
        <title>Comparative genome analysis of three eukaryotic parasites with differing abilities to transform leukocytes reveals key mediators of Theileria-induced leukocyte transformation.</title>
        <authorList>
            <person name="Hayashida K."/>
            <person name="Hara Y."/>
            <person name="Abe T."/>
            <person name="Yamasaki C."/>
            <person name="Toyoda A."/>
            <person name="Kosuge T."/>
            <person name="Suzuki Y."/>
            <person name="Sato Y."/>
            <person name="Kawashima S."/>
            <person name="Katayama T."/>
            <person name="Wakaguri H."/>
            <person name="Inoue N."/>
            <person name="Homma K."/>
            <person name="Tada-Umezaki M."/>
            <person name="Yagi Y."/>
            <person name="Fujii Y."/>
            <person name="Habara T."/>
            <person name="Kanehisa M."/>
            <person name="Watanabe H."/>
            <person name="Ito K."/>
            <person name="Gojobori T."/>
            <person name="Sugawara H."/>
            <person name="Imanishi T."/>
            <person name="Weir W."/>
            <person name="Gardner M."/>
            <person name="Pain A."/>
            <person name="Shiels B."/>
            <person name="Hattori M."/>
            <person name="Nene V."/>
            <person name="Sugimoto C."/>
        </authorList>
    </citation>
    <scope>NUCLEOTIDE SEQUENCE [LARGE SCALE GENOMIC DNA]</scope>
    <source>
        <strain evidence="1 2">Shintoku</strain>
    </source>
</reference>
<dbReference type="GeneID" id="20713971"/>
<dbReference type="AlphaFoldDB" id="J4DNX4"/>
<accession>J4DNX4</accession>
<dbReference type="EMBL" id="AP011946">
    <property type="protein sequence ID" value="BAM39714.1"/>
    <property type="molecule type" value="Genomic_DNA"/>
</dbReference>
<protein>
    <submittedName>
        <fullName evidence="1">Uncharacterized protein</fullName>
    </submittedName>
</protein>
<evidence type="ECO:0000313" key="1">
    <source>
        <dbReference type="EMBL" id="BAM39714.1"/>
    </source>
</evidence>
<dbReference type="VEuPathDB" id="PiroplasmaDB:TOT_010001168"/>